<dbReference type="AlphaFoldDB" id="A0A0E0G5J4"/>
<evidence type="ECO:0000256" key="4">
    <source>
        <dbReference type="PROSITE-ProRule" id="PRU00708"/>
    </source>
</evidence>
<reference evidence="6" key="1">
    <citation type="submission" date="2015-04" db="UniProtKB">
        <authorList>
            <consortium name="EnsemblPlants"/>
        </authorList>
    </citation>
    <scope>IDENTIFICATION</scope>
    <source>
        <strain evidence="6">SL10</strain>
    </source>
</reference>
<feature type="region of interest" description="Disordered" evidence="5">
    <location>
        <begin position="1"/>
        <end position="23"/>
    </location>
</feature>
<feature type="compositionally biased region" description="Low complexity" evidence="5">
    <location>
        <begin position="105"/>
        <end position="127"/>
    </location>
</feature>
<evidence type="ECO:0000256" key="5">
    <source>
        <dbReference type="SAM" id="MobiDB-lite"/>
    </source>
</evidence>
<evidence type="ECO:0000256" key="2">
    <source>
        <dbReference type="ARBA" id="ARBA00022737"/>
    </source>
</evidence>
<keyword evidence="3" id="KW-0809">Transit peptide</keyword>
<dbReference type="HOGENOM" id="CLU_068564_0_0_1"/>
<evidence type="ECO:0000313" key="6">
    <source>
        <dbReference type="EnsemblPlants" id="ONIVA02G15220.1"/>
    </source>
</evidence>
<evidence type="ECO:0000313" key="7">
    <source>
        <dbReference type="Proteomes" id="UP000006591"/>
    </source>
</evidence>
<reference evidence="6" key="2">
    <citation type="submission" date="2018-04" db="EMBL/GenBank/DDBJ databases">
        <title>OnivRS2 (Oryza nivara Reference Sequence Version 2).</title>
        <authorList>
            <person name="Zhang J."/>
            <person name="Kudrna D."/>
            <person name="Lee S."/>
            <person name="Talag J."/>
            <person name="Rajasekar S."/>
            <person name="Welchert J."/>
            <person name="Hsing Y.-I."/>
            <person name="Wing R.A."/>
        </authorList>
    </citation>
    <scope>NUCLEOTIDE SEQUENCE [LARGE SCALE GENOMIC DNA]</scope>
    <source>
        <strain evidence="6">SL10</strain>
    </source>
</reference>
<sequence length="315" mass="33804">MGEERPCRSARLDDEPEKRGRREPAQYDLAAALSPHRPVSPRLLGTLLSRLPDARRGVALLDLLAPDLPTSALLILYNLLLCSTCRAGCSASPPASSWICGTEGSPPTRSRTPRSSWRSPARATSTTHSPFCHSWRTTPWLPTSCSSPTSSTSPSARATRPRRSRSSPVFGARGAAGIKPDLKAYNAAITAYCKSDLLRDTNRLLLHDMPSDGVAPDAESYSPMRRAGVAPSVVTYNTMLRVYGDAGLFGEAVHLFGLMRSAASNGSDRGGSIIKPNVVTYNTMIAIYGMSLGDEKAGSLVQDMQANGIGVKKFR</sequence>
<protein>
    <recommendedName>
        <fullName evidence="8">Pentacotripeptide-repeat region of PRORP domain-containing protein</fullName>
    </recommendedName>
</protein>
<dbReference type="OMA" id="AQYDLAP"/>
<organism evidence="6">
    <name type="scientific">Oryza nivara</name>
    <name type="common">Indian wild rice</name>
    <name type="synonym">Oryza sativa f. spontanea</name>
    <dbReference type="NCBI Taxonomy" id="4536"/>
    <lineage>
        <taxon>Eukaryota</taxon>
        <taxon>Viridiplantae</taxon>
        <taxon>Streptophyta</taxon>
        <taxon>Embryophyta</taxon>
        <taxon>Tracheophyta</taxon>
        <taxon>Spermatophyta</taxon>
        <taxon>Magnoliopsida</taxon>
        <taxon>Liliopsida</taxon>
        <taxon>Poales</taxon>
        <taxon>Poaceae</taxon>
        <taxon>BOP clade</taxon>
        <taxon>Oryzoideae</taxon>
        <taxon>Oryzeae</taxon>
        <taxon>Oryzinae</taxon>
        <taxon>Oryza</taxon>
    </lineage>
</organism>
<comment type="similarity">
    <text evidence="1">Belongs to the PPR family. P subfamily.</text>
</comment>
<feature type="region of interest" description="Disordered" evidence="5">
    <location>
        <begin position="143"/>
        <end position="172"/>
    </location>
</feature>
<evidence type="ECO:0000256" key="1">
    <source>
        <dbReference type="ARBA" id="ARBA00007626"/>
    </source>
</evidence>
<accession>A0A0E0G5J4</accession>
<feature type="region of interest" description="Disordered" evidence="5">
    <location>
        <begin position="92"/>
        <end position="130"/>
    </location>
</feature>
<keyword evidence="2" id="KW-0677">Repeat</keyword>
<dbReference type="PANTHER" id="PTHR47447:SF17">
    <property type="entry name" value="OS12G0638900 PROTEIN"/>
    <property type="match status" value="1"/>
</dbReference>
<dbReference type="Proteomes" id="UP000006591">
    <property type="component" value="Chromosome 2"/>
</dbReference>
<dbReference type="InterPro" id="IPR002885">
    <property type="entry name" value="PPR_rpt"/>
</dbReference>
<evidence type="ECO:0008006" key="8">
    <source>
        <dbReference type="Google" id="ProtNLM"/>
    </source>
</evidence>
<name>A0A0E0G5J4_ORYNI</name>
<feature type="repeat" description="PPR" evidence="4">
    <location>
        <begin position="232"/>
        <end position="262"/>
    </location>
</feature>
<dbReference type="Pfam" id="PF01535">
    <property type="entry name" value="PPR"/>
    <property type="match status" value="2"/>
</dbReference>
<dbReference type="Gene3D" id="1.25.40.10">
    <property type="entry name" value="Tetratricopeptide repeat domain"/>
    <property type="match status" value="2"/>
</dbReference>
<dbReference type="EnsemblPlants" id="ONIVA02G15220.1">
    <property type="protein sequence ID" value="ONIVA02G15220.1"/>
    <property type="gene ID" value="ONIVA02G15220"/>
</dbReference>
<feature type="repeat" description="PPR" evidence="4">
    <location>
        <begin position="181"/>
        <end position="216"/>
    </location>
</feature>
<dbReference type="InterPro" id="IPR011990">
    <property type="entry name" value="TPR-like_helical_dom_sf"/>
</dbReference>
<dbReference type="NCBIfam" id="TIGR00756">
    <property type="entry name" value="PPR"/>
    <property type="match status" value="2"/>
</dbReference>
<keyword evidence="7" id="KW-1185">Reference proteome</keyword>
<dbReference type="PANTHER" id="PTHR47447">
    <property type="entry name" value="OS03G0856100 PROTEIN"/>
    <property type="match status" value="1"/>
</dbReference>
<dbReference type="Gramene" id="ONIVA02G15220.1">
    <property type="protein sequence ID" value="ONIVA02G15220.1"/>
    <property type="gene ID" value="ONIVA02G15220"/>
</dbReference>
<proteinExistence type="inferred from homology"/>
<dbReference type="eggNOG" id="KOG4197">
    <property type="taxonomic scope" value="Eukaryota"/>
</dbReference>
<dbReference type="STRING" id="4536.A0A0E0G5J4"/>
<dbReference type="PROSITE" id="PS51375">
    <property type="entry name" value="PPR"/>
    <property type="match status" value="2"/>
</dbReference>
<evidence type="ECO:0000256" key="3">
    <source>
        <dbReference type="ARBA" id="ARBA00022946"/>
    </source>
</evidence>
<feature type="compositionally biased region" description="Low complexity" evidence="5">
    <location>
        <begin position="143"/>
        <end position="158"/>
    </location>
</feature>